<accession>A0A444XBG8</accession>
<sequence>MTVTTSMTARSRQAALDEIQGTYKKQYKRITNYCSELLRANLGLTVKLKEEGREEGQVS</sequence>
<dbReference type="Proteomes" id="UP000289738">
    <property type="component" value="Chromosome B09"/>
</dbReference>
<dbReference type="AlphaFoldDB" id="A0A444XBG8"/>
<gene>
    <name evidence="1" type="ORF">Ahy_B09g094544</name>
</gene>
<evidence type="ECO:0000313" key="2">
    <source>
        <dbReference type="Proteomes" id="UP000289738"/>
    </source>
</evidence>
<reference evidence="1 2" key="1">
    <citation type="submission" date="2019-01" db="EMBL/GenBank/DDBJ databases">
        <title>Sequencing of cultivated peanut Arachis hypogaea provides insights into genome evolution and oil improvement.</title>
        <authorList>
            <person name="Chen X."/>
        </authorList>
    </citation>
    <scope>NUCLEOTIDE SEQUENCE [LARGE SCALE GENOMIC DNA]</scope>
    <source>
        <strain evidence="2">cv. Fuhuasheng</strain>
        <tissue evidence="1">Leaves</tissue>
    </source>
</reference>
<dbReference type="EMBL" id="SDMP01000019">
    <property type="protein sequence ID" value="RYQ87054.1"/>
    <property type="molecule type" value="Genomic_DNA"/>
</dbReference>
<protein>
    <submittedName>
        <fullName evidence="1">Uncharacterized protein</fullName>
    </submittedName>
</protein>
<name>A0A444XBG8_ARAHY</name>
<evidence type="ECO:0000313" key="1">
    <source>
        <dbReference type="EMBL" id="RYQ87054.1"/>
    </source>
</evidence>
<organism evidence="1 2">
    <name type="scientific">Arachis hypogaea</name>
    <name type="common">Peanut</name>
    <dbReference type="NCBI Taxonomy" id="3818"/>
    <lineage>
        <taxon>Eukaryota</taxon>
        <taxon>Viridiplantae</taxon>
        <taxon>Streptophyta</taxon>
        <taxon>Embryophyta</taxon>
        <taxon>Tracheophyta</taxon>
        <taxon>Spermatophyta</taxon>
        <taxon>Magnoliopsida</taxon>
        <taxon>eudicotyledons</taxon>
        <taxon>Gunneridae</taxon>
        <taxon>Pentapetalae</taxon>
        <taxon>rosids</taxon>
        <taxon>fabids</taxon>
        <taxon>Fabales</taxon>
        <taxon>Fabaceae</taxon>
        <taxon>Papilionoideae</taxon>
        <taxon>50 kb inversion clade</taxon>
        <taxon>dalbergioids sensu lato</taxon>
        <taxon>Dalbergieae</taxon>
        <taxon>Pterocarpus clade</taxon>
        <taxon>Arachis</taxon>
    </lineage>
</organism>
<comment type="caution">
    <text evidence="1">The sequence shown here is derived from an EMBL/GenBank/DDBJ whole genome shotgun (WGS) entry which is preliminary data.</text>
</comment>
<proteinExistence type="predicted"/>
<keyword evidence="2" id="KW-1185">Reference proteome</keyword>